<dbReference type="VEuPathDB" id="FungiDB:I7I51_04257"/>
<dbReference type="EMBL" id="CP069111">
    <property type="protein sequence ID" value="QSS62080.1"/>
    <property type="molecule type" value="Genomic_DNA"/>
</dbReference>
<evidence type="ECO:0000313" key="2">
    <source>
        <dbReference type="Proteomes" id="UP000663671"/>
    </source>
</evidence>
<protein>
    <submittedName>
        <fullName evidence="1">Uncharacterized protein</fullName>
    </submittedName>
</protein>
<gene>
    <name evidence="1" type="ORF">I7I51_04257</name>
</gene>
<proteinExistence type="predicted"/>
<dbReference type="OrthoDB" id="10432105at2759"/>
<organism evidence="1 2">
    <name type="scientific">Ajellomyces capsulatus</name>
    <name type="common">Darling's disease fungus</name>
    <name type="synonym">Histoplasma capsulatum</name>
    <dbReference type="NCBI Taxonomy" id="5037"/>
    <lineage>
        <taxon>Eukaryota</taxon>
        <taxon>Fungi</taxon>
        <taxon>Dikarya</taxon>
        <taxon>Ascomycota</taxon>
        <taxon>Pezizomycotina</taxon>
        <taxon>Eurotiomycetes</taxon>
        <taxon>Eurotiomycetidae</taxon>
        <taxon>Onygenales</taxon>
        <taxon>Ajellomycetaceae</taxon>
        <taxon>Histoplasma</taxon>
    </lineage>
</organism>
<accession>A0A8A1MA14</accession>
<sequence length="136" mass="14682">MSFPLEGLLPPEHVTFPNTGLRRTKNSDYVLLAPRSDGHLGEMAMIVRTQKPLSCCAGPSGSKTQTDSLSQQGRLGSKLAGVYGTIHLSASRQVIEDYFERSLAEHSQEGRKAPENGPILSLKIAFPLFSDALSLG</sequence>
<dbReference type="AlphaFoldDB" id="A0A8A1MA14"/>
<reference evidence="1" key="1">
    <citation type="submission" date="2021-01" db="EMBL/GenBank/DDBJ databases">
        <title>Chromosome-level genome assembly of a human fungal pathogen reveals clustering of transcriptionally co-regulated genes.</title>
        <authorList>
            <person name="Voorhies M."/>
            <person name="Cohen S."/>
            <person name="Shea T.P."/>
            <person name="Petrus S."/>
            <person name="Munoz J.F."/>
            <person name="Poplawski S."/>
            <person name="Goldman W.E."/>
            <person name="Michael T."/>
            <person name="Cuomo C.A."/>
            <person name="Sil A."/>
            <person name="Beyhan S."/>
        </authorList>
    </citation>
    <scope>NUCLEOTIDE SEQUENCE</scope>
    <source>
        <strain evidence="1">WU24</strain>
    </source>
</reference>
<name>A0A8A1MA14_AJECA</name>
<dbReference type="Proteomes" id="UP000663671">
    <property type="component" value="Chromosome 5"/>
</dbReference>
<evidence type="ECO:0000313" key="1">
    <source>
        <dbReference type="EMBL" id="QSS62080.1"/>
    </source>
</evidence>